<comment type="caution">
    <text evidence="3">The sequence shown here is derived from an EMBL/GenBank/DDBJ whole genome shotgun (WGS) entry which is preliminary data.</text>
</comment>
<feature type="signal peptide" evidence="2">
    <location>
        <begin position="1"/>
        <end position="21"/>
    </location>
</feature>
<organism evidence="3 4">
    <name type="scientific">Bremerella cremea</name>
    <dbReference type="NCBI Taxonomy" id="1031537"/>
    <lineage>
        <taxon>Bacteria</taxon>
        <taxon>Pseudomonadati</taxon>
        <taxon>Planctomycetota</taxon>
        <taxon>Planctomycetia</taxon>
        <taxon>Pirellulales</taxon>
        <taxon>Pirellulaceae</taxon>
        <taxon>Bremerella</taxon>
    </lineage>
</organism>
<feature type="region of interest" description="Disordered" evidence="1">
    <location>
        <begin position="27"/>
        <end position="67"/>
    </location>
</feature>
<evidence type="ECO:0008006" key="5">
    <source>
        <dbReference type="Google" id="ProtNLM"/>
    </source>
</evidence>
<feature type="chain" id="PRO_5016968725" description="Secreted protein" evidence="2">
    <location>
        <begin position="22"/>
        <end position="67"/>
    </location>
</feature>
<name>A0A368KM41_9BACT</name>
<gene>
    <name evidence="3" type="ORF">DTL42_20690</name>
</gene>
<evidence type="ECO:0000313" key="3">
    <source>
        <dbReference type="EMBL" id="RCS42239.1"/>
    </source>
</evidence>
<dbReference type="AlphaFoldDB" id="A0A368KM41"/>
<dbReference type="EMBL" id="QPEX01000044">
    <property type="protein sequence ID" value="RCS42239.1"/>
    <property type="molecule type" value="Genomic_DNA"/>
</dbReference>
<accession>A0A368KM41</accession>
<proteinExistence type="predicted"/>
<reference evidence="3 4" key="1">
    <citation type="submission" date="2018-07" db="EMBL/GenBank/DDBJ databases">
        <title>Comparative genomes isolates from brazilian mangrove.</title>
        <authorList>
            <person name="De Araujo J.E."/>
            <person name="Taketani R.G."/>
            <person name="Silva M.C.P."/>
            <person name="Lourenco M.V."/>
            <person name="Oliveira V.M."/>
            <person name="Andreote F.D."/>
        </authorList>
    </citation>
    <scope>NUCLEOTIDE SEQUENCE [LARGE SCALE GENOMIC DNA]</scope>
    <source>
        <strain evidence="3 4">HEX PRIS-MGV</strain>
    </source>
</reference>
<dbReference type="RefSeq" id="WP_114371740.1">
    <property type="nucleotide sequence ID" value="NZ_QPEX01000044.1"/>
</dbReference>
<protein>
    <recommendedName>
        <fullName evidence="5">Secreted protein</fullName>
    </recommendedName>
</protein>
<dbReference type="PROSITE" id="PS51257">
    <property type="entry name" value="PROKAR_LIPOPROTEIN"/>
    <property type="match status" value="1"/>
</dbReference>
<dbReference type="Proteomes" id="UP000253562">
    <property type="component" value="Unassembled WGS sequence"/>
</dbReference>
<feature type="compositionally biased region" description="Basic and acidic residues" evidence="1">
    <location>
        <begin position="45"/>
        <end position="67"/>
    </location>
</feature>
<evidence type="ECO:0000313" key="4">
    <source>
        <dbReference type="Proteomes" id="UP000253562"/>
    </source>
</evidence>
<evidence type="ECO:0000256" key="1">
    <source>
        <dbReference type="SAM" id="MobiDB-lite"/>
    </source>
</evidence>
<sequence length="67" mass="6952">MSMTKWLFSACLLLGLTVVTVGCDSKTAETPKADDSAPEVEMGSEEGKPAAEKPAEGDAHSEAKPAE</sequence>
<evidence type="ECO:0000256" key="2">
    <source>
        <dbReference type="SAM" id="SignalP"/>
    </source>
</evidence>
<keyword evidence="2" id="KW-0732">Signal</keyword>